<keyword evidence="9" id="KW-0732">Signal</keyword>
<gene>
    <name evidence="12" type="primary">LOC120257432</name>
</gene>
<feature type="domain" description="Casparian strip membrane protein" evidence="10">
    <location>
        <begin position="12"/>
        <end position="147"/>
    </location>
</feature>
<feature type="transmembrane region" description="Helical" evidence="8">
    <location>
        <begin position="52"/>
        <end position="76"/>
    </location>
</feature>
<dbReference type="RefSeq" id="XP_039120838.1">
    <property type="nucleotide sequence ID" value="XM_039264904.1"/>
</dbReference>
<accession>A0AB40B178</accession>
<comment type="subcellular location">
    <subcellularLocation>
        <location evidence="1 8">Cell membrane</location>
        <topology evidence="1 8">Multi-pass membrane protein</topology>
    </subcellularLocation>
</comment>
<keyword evidence="7 8" id="KW-0472">Membrane</keyword>
<comment type="caution">
    <text evidence="8">Lacks conserved residue(s) required for the propagation of feature annotation.</text>
</comment>
<keyword evidence="11" id="KW-1185">Reference proteome</keyword>
<keyword evidence="4 8" id="KW-1003">Cell membrane</keyword>
<dbReference type="Proteomes" id="UP001515500">
    <property type="component" value="Unplaced"/>
</dbReference>
<evidence type="ECO:0000256" key="7">
    <source>
        <dbReference type="ARBA" id="ARBA00023136"/>
    </source>
</evidence>
<evidence type="ECO:0000313" key="12">
    <source>
        <dbReference type="RefSeq" id="XP_039120838.1"/>
    </source>
</evidence>
<comment type="subunit">
    <text evidence="3 8">Homodimer and heterodimers.</text>
</comment>
<dbReference type="GeneID" id="120257432"/>
<name>A0AB40B178_DIOCR</name>
<dbReference type="Pfam" id="PF04535">
    <property type="entry name" value="CASP_dom"/>
    <property type="match status" value="1"/>
</dbReference>
<protein>
    <recommendedName>
        <fullName evidence="8">CASP-like protein</fullName>
    </recommendedName>
</protein>
<feature type="transmembrane region" description="Helical" evidence="8">
    <location>
        <begin position="138"/>
        <end position="158"/>
    </location>
</feature>
<evidence type="ECO:0000256" key="8">
    <source>
        <dbReference type="RuleBase" id="RU361233"/>
    </source>
</evidence>
<reference evidence="12" key="1">
    <citation type="submission" date="2025-08" db="UniProtKB">
        <authorList>
            <consortium name="RefSeq"/>
        </authorList>
    </citation>
    <scope>IDENTIFICATION</scope>
</reference>
<dbReference type="InterPro" id="IPR044173">
    <property type="entry name" value="CASPL"/>
</dbReference>
<keyword evidence="5 8" id="KW-0812">Transmembrane</keyword>
<evidence type="ECO:0000256" key="6">
    <source>
        <dbReference type="ARBA" id="ARBA00022989"/>
    </source>
</evidence>
<feature type="signal peptide" evidence="9">
    <location>
        <begin position="1"/>
        <end position="28"/>
    </location>
</feature>
<evidence type="ECO:0000256" key="2">
    <source>
        <dbReference type="ARBA" id="ARBA00007651"/>
    </source>
</evidence>
<organism evidence="11 12">
    <name type="scientific">Dioscorea cayennensis subsp. rotundata</name>
    <name type="common">White Guinea yam</name>
    <name type="synonym">Dioscorea rotundata</name>
    <dbReference type="NCBI Taxonomy" id="55577"/>
    <lineage>
        <taxon>Eukaryota</taxon>
        <taxon>Viridiplantae</taxon>
        <taxon>Streptophyta</taxon>
        <taxon>Embryophyta</taxon>
        <taxon>Tracheophyta</taxon>
        <taxon>Spermatophyta</taxon>
        <taxon>Magnoliopsida</taxon>
        <taxon>Liliopsida</taxon>
        <taxon>Dioscoreales</taxon>
        <taxon>Dioscoreaceae</taxon>
        <taxon>Dioscorea</taxon>
    </lineage>
</organism>
<evidence type="ECO:0000256" key="4">
    <source>
        <dbReference type="ARBA" id="ARBA00022475"/>
    </source>
</evidence>
<evidence type="ECO:0000259" key="10">
    <source>
        <dbReference type="Pfam" id="PF04535"/>
    </source>
</evidence>
<dbReference type="PANTHER" id="PTHR36488:SF8">
    <property type="entry name" value="CASP-LIKE PROTEIN 1U1"/>
    <property type="match status" value="1"/>
</dbReference>
<sequence>MSMSMAKNTRACCLLLLRLLALAATVTAAIVMGTSHEITTFFNIKLEAKFQYTPAFVFFLIVNAVGGVYTLLVLFIPRFNNSVSSFIILMDLVVTMFLVSAISAAGAVSQVGKKGNEHAGWLPICGQTPEFCDHVMGALISAFVGVLIYFVLLLHTIYSNIFSPLLT</sequence>
<dbReference type="InterPro" id="IPR006459">
    <property type="entry name" value="CASP/CASPL"/>
</dbReference>
<evidence type="ECO:0000256" key="9">
    <source>
        <dbReference type="SAM" id="SignalP"/>
    </source>
</evidence>
<dbReference type="InterPro" id="IPR006702">
    <property type="entry name" value="CASP_dom"/>
</dbReference>
<dbReference type="PANTHER" id="PTHR36488">
    <property type="entry name" value="CASP-LIKE PROTEIN 1U1"/>
    <property type="match status" value="1"/>
</dbReference>
<evidence type="ECO:0000256" key="5">
    <source>
        <dbReference type="ARBA" id="ARBA00022692"/>
    </source>
</evidence>
<evidence type="ECO:0000313" key="11">
    <source>
        <dbReference type="Proteomes" id="UP001515500"/>
    </source>
</evidence>
<feature type="transmembrane region" description="Helical" evidence="8">
    <location>
        <begin position="88"/>
        <end position="108"/>
    </location>
</feature>
<evidence type="ECO:0000256" key="1">
    <source>
        <dbReference type="ARBA" id="ARBA00004651"/>
    </source>
</evidence>
<proteinExistence type="inferred from homology"/>
<evidence type="ECO:0000256" key="3">
    <source>
        <dbReference type="ARBA" id="ARBA00011489"/>
    </source>
</evidence>
<feature type="chain" id="PRO_5044282917" description="CASP-like protein" evidence="9">
    <location>
        <begin position="29"/>
        <end position="167"/>
    </location>
</feature>
<dbReference type="NCBIfam" id="TIGR01569">
    <property type="entry name" value="A_tha_TIGR01569"/>
    <property type="match status" value="1"/>
</dbReference>
<dbReference type="GO" id="GO:0005886">
    <property type="term" value="C:plasma membrane"/>
    <property type="evidence" value="ECO:0007669"/>
    <property type="project" value="UniProtKB-SubCell"/>
</dbReference>
<dbReference type="AlphaFoldDB" id="A0AB40B178"/>
<keyword evidence="6 8" id="KW-1133">Transmembrane helix</keyword>
<comment type="similarity">
    <text evidence="2 8">Belongs to the Casparian strip membrane proteins (CASP) family.</text>
</comment>